<dbReference type="Gene3D" id="1.10.60.10">
    <property type="entry name" value="Iron dependent repressor, metal binding and dimerisation domain"/>
    <property type="match status" value="1"/>
</dbReference>
<dbReference type="SUPFAM" id="SSF46785">
    <property type="entry name" value="Winged helix' DNA-binding domain"/>
    <property type="match status" value="1"/>
</dbReference>
<evidence type="ECO:0000256" key="7">
    <source>
        <dbReference type="ARBA" id="ARBA00023015"/>
    </source>
</evidence>
<evidence type="ECO:0000256" key="1">
    <source>
        <dbReference type="ARBA" id="ARBA00004496"/>
    </source>
</evidence>
<dbReference type="GO" id="GO:0005737">
    <property type="term" value="C:cytoplasm"/>
    <property type="evidence" value="ECO:0007669"/>
    <property type="project" value="UniProtKB-SubCell"/>
</dbReference>
<dbReference type="OrthoDB" id="9791355at2"/>
<evidence type="ECO:0000256" key="11">
    <source>
        <dbReference type="ARBA" id="ARBA00023211"/>
    </source>
</evidence>
<dbReference type="Pfam" id="PF04023">
    <property type="entry name" value="FeoA"/>
    <property type="match status" value="1"/>
</dbReference>
<dbReference type="GO" id="GO:0046983">
    <property type="term" value="F:protein dimerization activity"/>
    <property type="evidence" value="ECO:0007669"/>
    <property type="project" value="InterPro"/>
</dbReference>
<dbReference type="Gene3D" id="2.30.30.90">
    <property type="match status" value="1"/>
</dbReference>
<dbReference type="InterPro" id="IPR050536">
    <property type="entry name" value="DtxR_MntR_Metal-Reg"/>
</dbReference>
<evidence type="ECO:0000256" key="6">
    <source>
        <dbReference type="ARBA" id="ARBA00023004"/>
    </source>
</evidence>
<dbReference type="InterPro" id="IPR008988">
    <property type="entry name" value="Transcriptional_repressor_C"/>
</dbReference>
<evidence type="ECO:0000256" key="5">
    <source>
        <dbReference type="ARBA" id="ARBA00022491"/>
    </source>
</evidence>
<dbReference type="KEGG" id="ccz:CCALI_00341"/>
<evidence type="ECO:0000256" key="3">
    <source>
        <dbReference type="ARBA" id="ARBA00011738"/>
    </source>
</evidence>
<gene>
    <name evidence="14" type="ORF">CCALI_00341</name>
</gene>
<keyword evidence="5" id="KW-0678">Repressor</keyword>
<dbReference type="GO" id="GO:0046914">
    <property type="term" value="F:transition metal ion binding"/>
    <property type="evidence" value="ECO:0007669"/>
    <property type="project" value="InterPro"/>
</dbReference>
<dbReference type="Pfam" id="PF01325">
    <property type="entry name" value="Fe_dep_repress"/>
    <property type="match status" value="1"/>
</dbReference>
<dbReference type="InterPro" id="IPR036421">
    <property type="entry name" value="Fe_dep_repressor_sf"/>
</dbReference>
<dbReference type="GO" id="GO:0003700">
    <property type="term" value="F:DNA-binding transcription factor activity"/>
    <property type="evidence" value="ECO:0007669"/>
    <property type="project" value="InterPro"/>
</dbReference>
<dbReference type="SMART" id="SM00899">
    <property type="entry name" value="FeoA"/>
    <property type="match status" value="1"/>
</dbReference>
<keyword evidence="7" id="KW-0805">Transcription regulation</keyword>
<comment type="subunit">
    <text evidence="3">Homodimer.</text>
</comment>
<dbReference type="InterPro" id="IPR036390">
    <property type="entry name" value="WH_DNA-bd_sf"/>
</dbReference>
<dbReference type="InterPro" id="IPR007167">
    <property type="entry name" value="Fe-transptr_FeoA-like"/>
</dbReference>
<dbReference type="InterPro" id="IPR001367">
    <property type="entry name" value="Fe_dep_repressor"/>
</dbReference>
<keyword evidence="15" id="KW-1185">Reference proteome</keyword>
<dbReference type="HOGENOM" id="CLU_069532_0_2_0"/>
<dbReference type="InterPro" id="IPR036388">
    <property type="entry name" value="WH-like_DNA-bd_sf"/>
</dbReference>
<evidence type="ECO:0000259" key="13">
    <source>
        <dbReference type="PROSITE" id="PS50944"/>
    </source>
</evidence>
<dbReference type="InterPro" id="IPR038157">
    <property type="entry name" value="FeoA_core_dom"/>
</dbReference>
<organism evidence="14 15">
    <name type="scientific">Chthonomonas calidirosea (strain DSM 23976 / ICMP 18418 / T49)</name>
    <dbReference type="NCBI Taxonomy" id="1303518"/>
    <lineage>
        <taxon>Bacteria</taxon>
        <taxon>Bacillati</taxon>
        <taxon>Armatimonadota</taxon>
        <taxon>Chthonomonadia</taxon>
        <taxon>Chthonomonadales</taxon>
        <taxon>Chthonomonadaceae</taxon>
        <taxon>Chthonomonas</taxon>
    </lineage>
</organism>
<proteinExistence type="inferred from homology"/>
<dbReference type="eggNOG" id="COG1918">
    <property type="taxonomic scope" value="Bacteria"/>
</dbReference>
<dbReference type="eggNOG" id="COG1321">
    <property type="taxonomic scope" value="Bacteria"/>
</dbReference>
<dbReference type="EMBL" id="HF951689">
    <property type="protein sequence ID" value="CCW34178.1"/>
    <property type="molecule type" value="Genomic_DNA"/>
</dbReference>
<dbReference type="SUPFAM" id="SSF47979">
    <property type="entry name" value="Iron-dependent repressor protein, dimerization domain"/>
    <property type="match status" value="1"/>
</dbReference>
<comment type="subcellular location">
    <subcellularLocation>
        <location evidence="1">Cytoplasm</location>
    </subcellularLocation>
</comment>
<dbReference type="PATRIC" id="fig|1303518.3.peg.348"/>
<evidence type="ECO:0000256" key="10">
    <source>
        <dbReference type="ARBA" id="ARBA00023163"/>
    </source>
</evidence>
<keyword evidence="11" id="KW-0464">Manganese</keyword>
<evidence type="ECO:0000256" key="2">
    <source>
        <dbReference type="ARBA" id="ARBA00007871"/>
    </source>
</evidence>
<keyword evidence="10" id="KW-0804">Transcription</keyword>
<comment type="similarity">
    <text evidence="2">Belongs to the DtxR/MntR family.</text>
</comment>
<dbReference type="Gene3D" id="1.10.10.10">
    <property type="entry name" value="Winged helix-like DNA-binding domain superfamily/Winged helix DNA-binding domain"/>
    <property type="match status" value="1"/>
</dbReference>
<evidence type="ECO:0000313" key="14">
    <source>
        <dbReference type="EMBL" id="CCW34178.1"/>
    </source>
</evidence>
<keyword evidence="8" id="KW-0238">DNA-binding</keyword>
<dbReference type="PROSITE" id="PS50944">
    <property type="entry name" value="HTH_DTXR"/>
    <property type="match status" value="1"/>
</dbReference>
<protein>
    <recommendedName>
        <fullName evidence="12">Manganese transport regulator</fullName>
    </recommendedName>
</protein>
<sequence>MASKEVREVTLRVPASCRPAARDRARQELTESIEEYTEGIYRLQEELDVVSTGDIARYMCVSPASVTTMLKRLVELGLAEHTPYHGVRLTSQGEELSLKLLRKHRLVECMLVDFLELPWDDVHELACKLEHYLSEEVADRIEHAMGYPKTCPHGNPIDARVRDGSVRLSTCLTGDKLCVVRITDERAEFLAYLLEIGLVPRTKIEVMNRTPFGDVMTLHVEGREMPVAVGREVADSVWVCRQEEIQSSPTTTDSQ</sequence>
<reference evidence="15" key="1">
    <citation type="submission" date="2013-03" db="EMBL/GenBank/DDBJ databases">
        <title>Genome sequence of Chthonomonas calidirosea, the first sequenced genome from the Armatimonadetes phylum (formally candidate division OP10).</title>
        <authorList>
            <person name="Lee K.C.Y."/>
            <person name="Morgan X.C."/>
            <person name="Dunfield P.F."/>
            <person name="Tamas I."/>
            <person name="Houghton K.M."/>
            <person name="Vyssotski M."/>
            <person name="Ryan J.L.J."/>
            <person name="Lagutin K."/>
            <person name="McDonald I.R."/>
            <person name="Stott M.B."/>
        </authorList>
    </citation>
    <scope>NUCLEOTIDE SEQUENCE [LARGE SCALE GENOMIC DNA]</scope>
    <source>
        <strain evidence="15">DSM 23976 / ICMP 18418 / T49</strain>
    </source>
</reference>
<evidence type="ECO:0000256" key="12">
    <source>
        <dbReference type="ARBA" id="ARBA00032593"/>
    </source>
</evidence>
<evidence type="ECO:0000256" key="8">
    <source>
        <dbReference type="ARBA" id="ARBA00023125"/>
    </source>
</evidence>
<keyword evidence="6" id="KW-0408">Iron</keyword>
<dbReference type="InterPro" id="IPR022689">
    <property type="entry name" value="Iron_dep_repressor"/>
</dbReference>
<keyword evidence="9" id="KW-0010">Activator</keyword>
<name>S0EWQ7_CHTCT</name>
<dbReference type="RefSeq" id="WP_016481741.1">
    <property type="nucleotide sequence ID" value="NC_021487.1"/>
</dbReference>
<dbReference type="PANTHER" id="PTHR33238:SF11">
    <property type="entry name" value="TRANSCRIPTIONAL REGULATOR MNTR"/>
    <property type="match status" value="1"/>
</dbReference>
<dbReference type="AlphaFoldDB" id="S0EWQ7"/>
<dbReference type="Pfam" id="PF02742">
    <property type="entry name" value="Fe_dep_repr_C"/>
    <property type="match status" value="1"/>
</dbReference>
<evidence type="ECO:0000256" key="4">
    <source>
        <dbReference type="ARBA" id="ARBA00022490"/>
    </source>
</evidence>
<dbReference type="GO" id="GO:0003677">
    <property type="term" value="F:DNA binding"/>
    <property type="evidence" value="ECO:0007669"/>
    <property type="project" value="UniProtKB-KW"/>
</dbReference>
<dbReference type="InParanoid" id="S0EWQ7"/>
<dbReference type="InterPro" id="IPR022687">
    <property type="entry name" value="HTH_DTXR"/>
</dbReference>
<keyword evidence="4" id="KW-0963">Cytoplasm</keyword>
<dbReference type="STRING" id="454171.CP488_00816"/>
<dbReference type="SMART" id="SM00529">
    <property type="entry name" value="HTH_DTXR"/>
    <property type="match status" value="1"/>
</dbReference>
<accession>S0EWQ7</accession>
<dbReference type="PANTHER" id="PTHR33238">
    <property type="entry name" value="IRON (METAL) DEPENDENT REPRESSOR, DTXR FAMILY"/>
    <property type="match status" value="1"/>
</dbReference>
<dbReference type="Proteomes" id="UP000014227">
    <property type="component" value="Chromosome I"/>
</dbReference>
<dbReference type="SUPFAM" id="SSF50037">
    <property type="entry name" value="C-terminal domain of transcriptional repressors"/>
    <property type="match status" value="1"/>
</dbReference>
<evidence type="ECO:0000313" key="15">
    <source>
        <dbReference type="Proteomes" id="UP000014227"/>
    </source>
</evidence>
<feature type="domain" description="HTH dtxR-type" evidence="13">
    <location>
        <begin position="29"/>
        <end position="90"/>
    </location>
</feature>
<evidence type="ECO:0000256" key="9">
    <source>
        <dbReference type="ARBA" id="ARBA00023159"/>
    </source>
</evidence>